<dbReference type="CDD" id="cd03429">
    <property type="entry name" value="NUDIX_NADH_pyrophosphatase_Nudt13"/>
    <property type="match status" value="1"/>
</dbReference>
<evidence type="ECO:0000256" key="5">
    <source>
        <dbReference type="ARBA" id="ARBA00022723"/>
    </source>
</evidence>
<dbReference type="GO" id="GO:0046872">
    <property type="term" value="F:metal ion binding"/>
    <property type="evidence" value="ECO:0007669"/>
    <property type="project" value="UniProtKB-KW"/>
</dbReference>
<dbReference type="InterPro" id="IPR020084">
    <property type="entry name" value="NUDIX_hydrolase_CS"/>
</dbReference>
<dbReference type="InterPro" id="IPR000086">
    <property type="entry name" value="NUDIX_hydrolase_dom"/>
</dbReference>
<proteinExistence type="inferred from homology"/>
<evidence type="ECO:0000313" key="13">
    <source>
        <dbReference type="Proteomes" id="UP000463857"/>
    </source>
</evidence>
<gene>
    <name evidence="12" type="primary">nudC</name>
    <name evidence="12" type="ORF">EK0264_15770</name>
</gene>
<dbReference type="PRINTS" id="PR00502">
    <property type="entry name" value="NUDIXFAMILY"/>
</dbReference>
<dbReference type="RefSeq" id="WP_159546739.1">
    <property type="nucleotide sequence ID" value="NZ_CP047156.1"/>
</dbReference>
<dbReference type="Proteomes" id="UP000463857">
    <property type="component" value="Chromosome"/>
</dbReference>
<sequence length="302" mass="33118">MPVVEPLFGIFEHDRDALHRGDESWLDDAWTRARVLVVNDRHEVPIEEGSDGPVLQWRTPDSVGEGQRKIFLGVLGDIPLFSVQGRRDIKADYWSGLRDIGADLTPGDRGLAVEAVALWQWHDRHVHCSVCGAETEFRQAGWSTQCPSCGAQHFPRTDPAVIMLVHDGGDRCVLGRQPSWPEGRFSILAGFVEPGESLEAAVAREVEEEVGIKASDIQYVGSQPWPFPASIMLGFTARADGASELVLADGEIAEARWFTRDEVKGLFGWGDREASAPGARSMPGAISIAHHIIKAWADGHLS</sequence>
<evidence type="ECO:0000313" key="12">
    <source>
        <dbReference type="EMBL" id="QHC01604.1"/>
    </source>
</evidence>
<keyword evidence="8" id="KW-0520">NAD</keyword>
<feature type="domain" description="Nudix hydrolase" evidence="11">
    <location>
        <begin position="155"/>
        <end position="286"/>
    </location>
</feature>
<comment type="similarity">
    <text evidence="3">Belongs to the Nudix hydrolase family. NudC subfamily.</text>
</comment>
<dbReference type="GO" id="GO:0035529">
    <property type="term" value="F:NADH pyrophosphatase activity"/>
    <property type="evidence" value="ECO:0007669"/>
    <property type="project" value="TreeGrafter"/>
</dbReference>
<evidence type="ECO:0000256" key="3">
    <source>
        <dbReference type="ARBA" id="ARBA00009595"/>
    </source>
</evidence>
<dbReference type="SUPFAM" id="SSF55811">
    <property type="entry name" value="Nudix"/>
    <property type="match status" value="1"/>
</dbReference>
<dbReference type="InterPro" id="IPR020476">
    <property type="entry name" value="Nudix_hydrolase"/>
</dbReference>
<dbReference type="InParanoid" id="A0A7L4YRS6"/>
<dbReference type="InterPro" id="IPR049734">
    <property type="entry name" value="NudC-like_C"/>
</dbReference>
<dbReference type="PANTHER" id="PTHR42904:SF6">
    <property type="entry name" value="NAD-CAPPED RNA HYDROLASE NUDT12"/>
    <property type="match status" value="1"/>
</dbReference>
<dbReference type="GO" id="GO:0005829">
    <property type="term" value="C:cytosol"/>
    <property type="evidence" value="ECO:0007669"/>
    <property type="project" value="TreeGrafter"/>
</dbReference>
<dbReference type="FunCoup" id="A0A7L4YRS6">
    <property type="interactions" value="73"/>
</dbReference>
<name>A0A7L4YRS6_9ACTN</name>
<reference evidence="12 13" key="1">
    <citation type="journal article" date="2018" name="Int. J. Syst. Evol. Microbiol.">
        <title>Epidermidibacterium keratini gen. nov., sp. nov., a member of the family Sporichthyaceae, isolated from keratin epidermis.</title>
        <authorList>
            <person name="Lee D.G."/>
            <person name="Trujillo M.E."/>
            <person name="Kang S."/>
            <person name="Nam J.J."/>
            <person name="Kim Y.J."/>
        </authorList>
    </citation>
    <scope>NUCLEOTIDE SEQUENCE [LARGE SCALE GENOMIC DNA]</scope>
    <source>
        <strain evidence="12 13">EPI-7</strain>
    </source>
</reference>
<dbReference type="Pfam" id="PF09297">
    <property type="entry name" value="Zn_ribbon_NUD"/>
    <property type="match status" value="1"/>
</dbReference>
<dbReference type="PROSITE" id="PS51462">
    <property type="entry name" value="NUDIX"/>
    <property type="match status" value="1"/>
</dbReference>
<comment type="catalytic activity">
    <reaction evidence="9">
        <text>a 5'-end NAD(+)-phospho-ribonucleoside in mRNA + H2O = a 5'-end phospho-adenosine-phospho-ribonucleoside in mRNA + beta-nicotinamide D-ribonucleotide + 2 H(+)</text>
        <dbReference type="Rhea" id="RHEA:60876"/>
        <dbReference type="Rhea" id="RHEA-COMP:15698"/>
        <dbReference type="Rhea" id="RHEA-COMP:15719"/>
        <dbReference type="ChEBI" id="CHEBI:14649"/>
        <dbReference type="ChEBI" id="CHEBI:15377"/>
        <dbReference type="ChEBI" id="CHEBI:15378"/>
        <dbReference type="ChEBI" id="CHEBI:144029"/>
        <dbReference type="ChEBI" id="CHEBI:144051"/>
    </reaction>
    <physiologicalReaction direction="left-to-right" evidence="9">
        <dbReference type="Rhea" id="RHEA:60877"/>
    </physiologicalReaction>
</comment>
<dbReference type="Pfam" id="PF00293">
    <property type="entry name" value="NUDIX"/>
    <property type="match status" value="1"/>
</dbReference>
<dbReference type="OrthoDB" id="9791656at2"/>
<accession>A0A7L4YRS6</accession>
<dbReference type="GO" id="GO:0019677">
    <property type="term" value="P:NAD+ catabolic process"/>
    <property type="evidence" value="ECO:0007669"/>
    <property type="project" value="TreeGrafter"/>
</dbReference>
<keyword evidence="7" id="KW-0460">Magnesium</keyword>
<keyword evidence="5" id="KW-0479">Metal-binding</keyword>
<keyword evidence="13" id="KW-1185">Reference proteome</keyword>
<evidence type="ECO:0000259" key="11">
    <source>
        <dbReference type="PROSITE" id="PS51462"/>
    </source>
</evidence>
<dbReference type="EC" id="3.6.1.22" evidence="4"/>
<evidence type="ECO:0000256" key="6">
    <source>
        <dbReference type="ARBA" id="ARBA00022801"/>
    </source>
</evidence>
<dbReference type="KEGG" id="eke:EK0264_15770"/>
<evidence type="ECO:0000256" key="4">
    <source>
        <dbReference type="ARBA" id="ARBA00012381"/>
    </source>
</evidence>
<dbReference type="InterPro" id="IPR015797">
    <property type="entry name" value="NUDIX_hydrolase-like_dom_sf"/>
</dbReference>
<dbReference type="Gene3D" id="3.90.79.10">
    <property type="entry name" value="Nucleoside Triphosphate Pyrophosphohydrolase"/>
    <property type="match status" value="1"/>
</dbReference>
<evidence type="ECO:0000256" key="10">
    <source>
        <dbReference type="RuleBase" id="RU003476"/>
    </source>
</evidence>
<comment type="cofactor">
    <cofactor evidence="1">
        <name>Mg(2+)</name>
        <dbReference type="ChEBI" id="CHEBI:18420"/>
    </cofactor>
</comment>
<dbReference type="AlphaFoldDB" id="A0A7L4YRS6"/>
<comment type="cofactor">
    <cofactor evidence="2">
        <name>Zn(2+)</name>
        <dbReference type="ChEBI" id="CHEBI:29105"/>
    </cofactor>
</comment>
<evidence type="ECO:0000256" key="9">
    <source>
        <dbReference type="ARBA" id="ARBA00023679"/>
    </source>
</evidence>
<dbReference type="PROSITE" id="PS00893">
    <property type="entry name" value="NUDIX_BOX"/>
    <property type="match status" value="1"/>
</dbReference>
<keyword evidence="6 10" id="KW-0378">Hydrolase</keyword>
<organism evidence="12 13">
    <name type="scientific">Epidermidibacterium keratini</name>
    <dbReference type="NCBI Taxonomy" id="1891644"/>
    <lineage>
        <taxon>Bacteria</taxon>
        <taxon>Bacillati</taxon>
        <taxon>Actinomycetota</taxon>
        <taxon>Actinomycetes</taxon>
        <taxon>Sporichthyales</taxon>
        <taxon>Sporichthyaceae</taxon>
        <taxon>Epidermidibacterium</taxon>
    </lineage>
</organism>
<dbReference type="InterPro" id="IPR015376">
    <property type="entry name" value="Znr_NADH_PPase"/>
</dbReference>
<protein>
    <recommendedName>
        <fullName evidence="4">NAD(+) diphosphatase</fullName>
        <ecNumber evidence="4">3.6.1.22</ecNumber>
    </recommendedName>
</protein>
<evidence type="ECO:0000256" key="1">
    <source>
        <dbReference type="ARBA" id="ARBA00001946"/>
    </source>
</evidence>
<evidence type="ECO:0000256" key="7">
    <source>
        <dbReference type="ARBA" id="ARBA00022842"/>
    </source>
</evidence>
<evidence type="ECO:0000256" key="8">
    <source>
        <dbReference type="ARBA" id="ARBA00023027"/>
    </source>
</evidence>
<dbReference type="InterPro" id="IPR050241">
    <property type="entry name" value="NAD-cap_RNA_hydrolase_NudC"/>
</dbReference>
<dbReference type="NCBIfam" id="NF001299">
    <property type="entry name" value="PRK00241.1"/>
    <property type="match status" value="1"/>
</dbReference>
<dbReference type="PANTHER" id="PTHR42904">
    <property type="entry name" value="NUDIX HYDROLASE, NUDC SUBFAMILY"/>
    <property type="match status" value="1"/>
</dbReference>
<dbReference type="GO" id="GO:0006742">
    <property type="term" value="P:NADP+ catabolic process"/>
    <property type="evidence" value="ECO:0007669"/>
    <property type="project" value="TreeGrafter"/>
</dbReference>
<evidence type="ECO:0000256" key="2">
    <source>
        <dbReference type="ARBA" id="ARBA00001947"/>
    </source>
</evidence>
<dbReference type="Gene3D" id="3.90.79.20">
    <property type="match status" value="1"/>
</dbReference>
<dbReference type="EMBL" id="CP047156">
    <property type="protein sequence ID" value="QHC01604.1"/>
    <property type="molecule type" value="Genomic_DNA"/>
</dbReference>